<evidence type="ECO:0000313" key="1">
    <source>
        <dbReference type="EMBL" id="KKN80493.1"/>
    </source>
</evidence>
<dbReference type="EMBL" id="LAZR01000230">
    <property type="protein sequence ID" value="KKN80493.1"/>
    <property type="molecule type" value="Genomic_DNA"/>
</dbReference>
<organism evidence="1">
    <name type="scientific">marine sediment metagenome</name>
    <dbReference type="NCBI Taxonomy" id="412755"/>
    <lineage>
        <taxon>unclassified sequences</taxon>
        <taxon>metagenomes</taxon>
        <taxon>ecological metagenomes</taxon>
    </lineage>
</organism>
<name>A0A0F9WP63_9ZZZZ</name>
<sequence>MTNNINEEAKLLMATLSSQTSMDIEQVKKLAVILAKQFQAQSLLVTNSEFELNPTLDDIETLDSVSSLAVTGLMSVAGCSSDEALDTVLKHLEKEFPHHAK</sequence>
<gene>
    <name evidence="1" type="ORF">LCGC14_0329380</name>
</gene>
<dbReference type="AlphaFoldDB" id="A0A0F9WP63"/>
<reference evidence="1" key="1">
    <citation type="journal article" date="2015" name="Nature">
        <title>Complex archaea that bridge the gap between prokaryotes and eukaryotes.</title>
        <authorList>
            <person name="Spang A."/>
            <person name="Saw J.H."/>
            <person name="Jorgensen S.L."/>
            <person name="Zaremba-Niedzwiedzka K."/>
            <person name="Martijn J."/>
            <person name="Lind A.E."/>
            <person name="van Eijk R."/>
            <person name="Schleper C."/>
            <person name="Guy L."/>
            <person name="Ettema T.J."/>
        </authorList>
    </citation>
    <scope>NUCLEOTIDE SEQUENCE</scope>
</reference>
<proteinExistence type="predicted"/>
<accession>A0A0F9WP63</accession>
<comment type="caution">
    <text evidence="1">The sequence shown here is derived from an EMBL/GenBank/DDBJ whole genome shotgun (WGS) entry which is preliminary data.</text>
</comment>
<protein>
    <submittedName>
        <fullName evidence="1">Uncharacterized protein</fullName>
    </submittedName>
</protein>